<dbReference type="EC" id="2.1.-.-" evidence="2"/>
<dbReference type="SUPFAM" id="SSF53335">
    <property type="entry name" value="S-adenosyl-L-methionine-dependent methyltransferases"/>
    <property type="match status" value="1"/>
</dbReference>
<dbReference type="InterPro" id="IPR013216">
    <property type="entry name" value="Methyltransf_11"/>
</dbReference>
<evidence type="ECO:0000259" key="1">
    <source>
        <dbReference type="Pfam" id="PF08241"/>
    </source>
</evidence>
<protein>
    <submittedName>
        <fullName evidence="2">Class I SAM-dependent methyltransferase</fullName>
        <ecNumber evidence="2">2.1.-.-</ecNumber>
    </submittedName>
</protein>
<dbReference type="GO" id="GO:0032259">
    <property type="term" value="P:methylation"/>
    <property type="evidence" value="ECO:0007669"/>
    <property type="project" value="UniProtKB-KW"/>
</dbReference>
<dbReference type="RefSeq" id="WP_280101713.1">
    <property type="nucleotide sequence ID" value="NZ_CP122979.1"/>
</dbReference>
<name>A0ABY8LT36_9BACT</name>
<dbReference type="Gene3D" id="3.40.50.150">
    <property type="entry name" value="Vaccinia Virus protein VP39"/>
    <property type="match status" value="1"/>
</dbReference>
<reference evidence="2" key="1">
    <citation type="submission" date="2023-04" db="EMBL/GenBank/DDBJ databases">
        <title>Completed genome of Mycoplasma lagogenitalium type strain 12MS.</title>
        <authorList>
            <person name="Spergser J."/>
        </authorList>
    </citation>
    <scope>NUCLEOTIDE SEQUENCE</scope>
    <source>
        <strain evidence="2">12MS</strain>
    </source>
</reference>
<gene>
    <name evidence="2" type="ORF">QEG99_03000</name>
</gene>
<keyword evidence="2" id="KW-0489">Methyltransferase</keyword>
<evidence type="ECO:0000313" key="2">
    <source>
        <dbReference type="EMBL" id="WGI36412.1"/>
    </source>
</evidence>
<dbReference type="Proteomes" id="UP001179842">
    <property type="component" value="Chromosome"/>
</dbReference>
<keyword evidence="3" id="KW-1185">Reference proteome</keyword>
<organism evidence="2 3">
    <name type="scientific">Mesomycoplasma lagogenitalium</name>
    <dbReference type="NCBI Taxonomy" id="171286"/>
    <lineage>
        <taxon>Bacteria</taxon>
        <taxon>Bacillati</taxon>
        <taxon>Mycoplasmatota</taxon>
        <taxon>Mycoplasmoidales</taxon>
        <taxon>Metamycoplasmataceae</taxon>
        <taxon>Mesomycoplasma</taxon>
    </lineage>
</organism>
<keyword evidence="2" id="KW-0808">Transferase</keyword>
<accession>A0ABY8LT36</accession>
<sequence length="238" mass="28013">MNNKKAFLDPKTVLDYSNATLNVKLWKSEEFLINKYVNKDAKILDLGCGSGRTTFALYEQNYKNIVACDISQAMIENAKIINEDKKYLIDFLVADATNLPFETNTFDFVLFSFNGWPGIPLEKSRINALKEVERILKDNGIFIFTAHERDEKEYLLYYKNYLEECSEFTYEKYGNFIFKNENKICDFLHLYSKTELIELISNNTNLTILEIVDRDKNFYESNEVKKFSDNTTFWILKK</sequence>
<dbReference type="Pfam" id="PF08241">
    <property type="entry name" value="Methyltransf_11"/>
    <property type="match status" value="1"/>
</dbReference>
<evidence type="ECO:0000313" key="3">
    <source>
        <dbReference type="Proteomes" id="UP001179842"/>
    </source>
</evidence>
<dbReference type="PANTHER" id="PTHR43591">
    <property type="entry name" value="METHYLTRANSFERASE"/>
    <property type="match status" value="1"/>
</dbReference>
<dbReference type="CDD" id="cd02440">
    <property type="entry name" value="AdoMet_MTases"/>
    <property type="match status" value="1"/>
</dbReference>
<dbReference type="EMBL" id="CP122979">
    <property type="protein sequence ID" value="WGI36412.1"/>
    <property type="molecule type" value="Genomic_DNA"/>
</dbReference>
<dbReference type="GO" id="GO:0008168">
    <property type="term" value="F:methyltransferase activity"/>
    <property type="evidence" value="ECO:0007669"/>
    <property type="project" value="UniProtKB-KW"/>
</dbReference>
<proteinExistence type="predicted"/>
<feature type="domain" description="Methyltransferase type 11" evidence="1">
    <location>
        <begin position="44"/>
        <end position="144"/>
    </location>
</feature>
<dbReference type="InterPro" id="IPR029063">
    <property type="entry name" value="SAM-dependent_MTases_sf"/>
</dbReference>